<accession>A0A1I9LV98</accession>
<dbReference type="GO" id="GO:0003723">
    <property type="term" value="F:RNA binding"/>
    <property type="evidence" value="ECO:0007669"/>
    <property type="project" value="InterPro"/>
</dbReference>
<dbReference type="RefSeq" id="YP_009327077.1">
    <property type="nucleotide sequence ID" value="NC_032045.1"/>
</dbReference>
<dbReference type="SUPFAM" id="SSF54991">
    <property type="entry name" value="Anticodon-binding domain of PheRS"/>
    <property type="match status" value="1"/>
</dbReference>
<dbReference type="InterPro" id="IPR020825">
    <property type="entry name" value="Phe-tRNA_synthase-like_B3/B4"/>
</dbReference>
<evidence type="ECO:0000256" key="2">
    <source>
        <dbReference type="ARBA" id="ARBA00012814"/>
    </source>
</evidence>
<dbReference type="EC" id="6.1.1.20" evidence="2"/>
<keyword evidence="5" id="KW-0547">Nucleotide-binding</keyword>
<evidence type="ECO:0000256" key="1">
    <source>
        <dbReference type="ARBA" id="ARBA00001946"/>
    </source>
</evidence>
<dbReference type="InterPro" id="IPR005146">
    <property type="entry name" value="B3/B4_tRNA-bd"/>
</dbReference>
<dbReference type="Gene3D" id="3.30.56.10">
    <property type="match status" value="2"/>
</dbReference>
<keyword evidence="8" id="KW-0648">Protein biosynthesis</keyword>
<dbReference type="Pfam" id="PF03483">
    <property type="entry name" value="B3_4"/>
    <property type="match status" value="1"/>
</dbReference>
<dbReference type="Gene3D" id="3.30.70.380">
    <property type="entry name" value="Ferrodoxin-fold anticodon-binding domain"/>
    <property type="match status" value="1"/>
</dbReference>
<comment type="cofactor">
    <cofactor evidence="1">
        <name>Mg(2+)</name>
        <dbReference type="ChEBI" id="CHEBI:18420"/>
    </cofactor>
</comment>
<dbReference type="InterPro" id="IPR041616">
    <property type="entry name" value="PheRS_beta_core"/>
</dbReference>
<evidence type="ECO:0000256" key="6">
    <source>
        <dbReference type="ARBA" id="ARBA00022840"/>
    </source>
</evidence>
<evidence type="ECO:0000256" key="8">
    <source>
        <dbReference type="ARBA" id="ARBA00022917"/>
    </source>
</evidence>
<evidence type="ECO:0000256" key="9">
    <source>
        <dbReference type="ARBA" id="ARBA00023146"/>
    </source>
</evidence>
<dbReference type="EMBL" id="KU164872">
    <property type="protein sequence ID" value="ANS57662.1"/>
    <property type="molecule type" value="Genomic_DNA"/>
</dbReference>
<dbReference type="Gene3D" id="3.50.40.10">
    <property type="entry name" value="Phenylalanyl-trna Synthetase, Chain B, domain 3"/>
    <property type="match status" value="1"/>
</dbReference>
<keyword evidence="4" id="KW-0479">Metal-binding</keyword>
<dbReference type="InterPro" id="IPR036690">
    <property type="entry name" value="Fdx_antiC-bd_sf"/>
</dbReference>
<name>A0A1I9LV98_9PHAE</name>
<dbReference type="SUPFAM" id="SSF55681">
    <property type="entry name" value="Class II aaRS and biotin synthetases"/>
    <property type="match status" value="1"/>
</dbReference>
<dbReference type="GeneID" id="30512259"/>
<dbReference type="SMART" id="SM00896">
    <property type="entry name" value="FDX-ACB"/>
    <property type="match status" value="1"/>
</dbReference>
<dbReference type="PROSITE" id="PS51447">
    <property type="entry name" value="FDX_ACB"/>
    <property type="match status" value="1"/>
</dbReference>
<evidence type="ECO:0000313" key="12">
    <source>
        <dbReference type="EMBL" id="ANS57518.1"/>
    </source>
</evidence>
<dbReference type="GO" id="GO:0004826">
    <property type="term" value="F:phenylalanine-tRNA ligase activity"/>
    <property type="evidence" value="ECO:0007669"/>
    <property type="project" value="UniProtKB-EC"/>
</dbReference>
<keyword evidence="7" id="KW-0460">Magnesium</keyword>
<dbReference type="GO" id="GO:0000287">
    <property type="term" value="F:magnesium ion binding"/>
    <property type="evidence" value="ECO:0007669"/>
    <property type="project" value="InterPro"/>
</dbReference>
<dbReference type="InterPro" id="IPR045060">
    <property type="entry name" value="Phe-tRNA-ligase_IIc_bsu"/>
</dbReference>
<dbReference type="SMART" id="SM00874">
    <property type="entry name" value="B5"/>
    <property type="match status" value="1"/>
</dbReference>
<dbReference type="AlphaFoldDB" id="A0A1I9LV98"/>
<dbReference type="EMBL" id="KU164871">
    <property type="protein sequence ID" value="ANS57518.1"/>
    <property type="molecule type" value="Genomic_DNA"/>
</dbReference>
<dbReference type="GO" id="GO:0005524">
    <property type="term" value="F:ATP binding"/>
    <property type="evidence" value="ECO:0007669"/>
    <property type="project" value="UniProtKB-KW"/>
</dbReference>
<dbReference type="InterPro" id="IPR009061">
    <property type="entry name" value="DNA-bd_dom_put_sf"/>
</dbReference>
<feature type="domain" description="FDX-ACB" evidence="10">
    <location>
        <begin position="683"/>
        <end position="776"/>
    </location>
</feature>
<evidence type="ECO:0000259" key="10">
    <source>
        <dbReference type="PROSITE" id="PS51447"/>
    </source>
</evidence>
<keyword evidence="3" id="KW-0436">Ligase</keyword>
<dbReference type="SMART" id="SM00873">
    <property type="entry name" value="B3_4"/>
    <property type="match status" value="1"/>
</dbReference>
<dbReference type="SUPFAM" id="SSF46955">
    <property type="entry name" value="Putative DNA-binding domain"/>
    <property type="match status" value="2"/>
</dbReference>
<keyword evidence="6" id="KW-0067">ATP-binding</keyword>
<dbReference type="SUPFAM" id="SSF56037">
    <property type="entry name" value="PheT/TilS domain"/>
    <property type="match status" value="1"/>
</dbReference>
<dbReference type="InterPro" id="IPR045864">
    <property type="entry name" value="aa-tRNA-synth_II/BPL/LPL"/>
</dbReference>
<evidence type="ECO:0000256" key="7">
    <source>
        <dbReference type="ARBA" id="ARBA00022842"/>
    </source>
</evidence>
<evidence type="ECO:0000259" key="11">
    <source>
        <dbReference type="PROSITE" id="PS51483"/>
    </source>
</evidence>
<feature type="domain" description="B5" evidence="11">
    <location>
        <begin position="380"/>
        <end position="462"/>
    </location>
</feature>
<evidence type="ECO:0000313" key="13">
    <source>
        <dbReference type="EMBL" id="ANS57662.1"/>
    </source>
</evidence>
<keyword evidence="12" id="KW-0934">Plastid</keyword>
<dbReference type="GO" id="GO:0006432">
    <property type="term" value="P:phenylalanyl-tRNA aminoacylation"/>
    <property type="evidence" value="ECO:0007669"/>
    <property type="project" value="InterPro"/>
</dbReference>
<evidence type="ECO:0000256" key="4">
    <source>
        <dbReference type="ARBA" id="ARBA00022723"/>
    </source>
</evidence>
<protein>
    <recommendedName>
        <fullName evidence="2">phenylalanine--tRNA ligase</fullName>
        <ecNumber evidence="2">6.1.1.20</ecNumber>
    </recommendedName>
</protein>
<evidence type="ECO:0000256" key="5">
    <source>
        <dbReference type="ARBA" id="ARBA00022741"/>
    </source>
</evidence>
<dbReference type="GO" id="GO:0009328">
    <property type="term" value="C:phenylalanine-tRNA ligase complex"/>
    <property type="evidence" value="ECO:0007669"/>
    <property type="project" value="TreeGrafter"/>
</dbReference>
<evidence type="ECO:0000256" key="3">
    <source>
        <dbReference type="ARBA" id="ARBA00022598"/>
    </source>
</evidence>
<proteinExistence type="predicted"/>
<dbReference type="Pfam" id="PF17759">
    <property type="entry name" value="tRNA_synthFbeta"/>
    <property type="match status" value="1"/>
</dbReference>
<keyword evidence="12" id="KW-0150">Chloroplast</keyword>
<reference evidence="12" key="1">
    <citation type="submission" date="2015-11" db="EMBL/GenBank/DDBJ databases">
        <title>Complete mitochondrial and plastid genomes of the freshwater brown alga Pleurocladia lacustris A. Braun and its phylogenetic placement in the Phaeophyceae.</title>
        <authorList>
            <person name="Wang X."/>
            <person name="Wehr J.D."/>
            <person name="Karol K.G."/>
        </authorList>
    </citation>
    <scope>NUCLEOTIDE SEQUENCE</scope>
    <source>
        <strain evidence="12">Sa2</strain>
        <strain evidence="13">SAG 25.93</strain>
    </source>
</reference>
<dbReference type="PANTHER" id="PTHR10947:SF0">
    <property type="entry name" value="PHENYLALANINE--TRNA LIGASE BETA SUBUNIT"/>
    <property type="match status" value="1"/>
</dbReference>
<dbReference type="Pfam" id="PF03484">
    <property type="entry name" value="B5"/>
    <property type="match status" value="1"/>
</dbReference>
<dbReference type="PROSITE" id="PS51483">
    <property type="entry name" value="B5"/>
    <property type="match status" value="1"/>
</dbReference>
<keyword evidence="9 12" id="KW-0030">Aminoacyl-tRNA synthetase</keyword>
<sequence>MYISLKWIQEIIGVQNLTLNGLIDRLTLAGFEIESITSKKYFESSDLILDIDFTANRADVSNVRGLISEIITLFRSNFFLETPINIRPLILFDTQSNISIFDLDPNLYLKQIKSKVDFKSLTKSLLNKKSYKSIDNYKVCQLKYSLWEWYLQKKSLNKIIKNLTNTKVLDSKDCITLYNITSKKVEIKSSPYWIKNRLLLMGFNPINNIIDTINYLMVETGQVFFAYDLGILKNFMTTRNLVFLAKRATDKSLFQISRSKTILLNNEISVLTVNNKIISIPGFIQNYNTIINRNTSYILLQYNFYDSKKIKKLSKILNLRTDYSIKSEKEIDFNVLEQSYLRLMHLFWTQDIKFENENSNKNKFEYLKNYSYLFSKYIKQSEKRIKISYQNIKELTGPYNNSNTLNNFQIIRNLKSLNFKIYLQTNKNCFVLIPSTRKIDLEREVDIIEEIVRVIGFNKFKPLRILNTKFGYLTKIEKLKRRIRTYFLNLGFNESVHSILMKKQYKNEIRLQNPLFNESSVLRLSLLNGLVEKVKVNNQNSGEIFETFESGRIYKFLSARQKKEIEVMSGVFGGQIFHSAWDRGNSSINWFEAKGIIETLIEKLNLSLPISWSPRENCRTNFHPNLTTNLFIGEQKLGIFGQIHPTLAFKNNIPNKVYLFEINMQILSRFSDSKNLIKYIPYSSYPISYIDLSFIVNKSIFSYEIKQIIYRLAQPLLKSVSLFDYYSNKPIKEGYCSLSFKLNFQSDTRTLSNDEVVEITRPIILYLEKHYDITFQE</sequence>
<dbReference type="PANTHER" id="PTHR10947">
    <property type="entry name" value="PHENYLALANYL-TRNA SYNTHETASE BETA CHAIN AND LEUCINE-RICH REPEAT-CONTAINING PROTEIN 47"/>
    <property type="match status" value="1"/>
</dbReference>
<dbReference type="Gene3D" id="3.30.930.10">
    <property type="entry name" value="Bira Bifunctional Protein, Domain 2"/>
    <property type="match status" value="1"/>
</dbReference>
<dbReference type="InterPro" id="IPR005121">
    <property type="entry name" value="Fdx_antiC-bd"/>
</dbReference>
<geneLocation type="chloroplast" evidence="12"/>
<dbReference type="Pfam" id="PF03147">
    <property type="entry name" value="FDX-ACB"/>
    <property type="match status" value="1"/>
</dbReference>
<organism evidence="12">
    <name type="scientific">Pleurocladia lacustris</name>
    <dbReference type="NCBI Taxonomy" id="246121"/>
    <lineage>
        <taxon>Eukaryota</taxon>
        <taxon>Sar</taxon>
        <taxon>Stramenopiles</taxon>
        <taxon>Ochrophyta</taxon>
        <taxon>PX clade</taxon>
        <taxon>Phaeophyceae</taxon>
        <taxon>Ectocarpales</taxon>
        <taxon>Chordariaceae</taxon>
        <taxon>Pleurocladia</taxon>
    </lineage>
</organism>
<dbReference type="InterPro" id="IPR005147">
    <property type="entry name" value="tRNA_synthase_B5-dom"/>
</dbReference>